<name>A0A2X3JGC1_9ENTR</name>
<evidence type="ECO:0000313" key="2">
    <source>
        <dbReference type="Proteomes" id="UP000251197"/>
    </source>
</evidence>
<dbReference type="AlphaFoldDB" id="A0A2X3JGC1"/>
<evidence type="ECO:0000313" key="1">
    <source>
        <dbReference type="EMBL" id="SQC93974.1"/>
    </source>
</evidence>
<dbReference type="EMBL" id="UAVU01000012">
    <property type="protein sequence ID" value="SQC93974.1"/>
    <property type="molecule type" value="Genomic_DNA"/>
</dbReference>
<gene>
    <name evidence="1" type="ORF">NCTC12120_07091</name>
</gene>
<dbReference type="Proteomes" id="UP000251197">
    <property type="component" value="Unassembled WGS sequence"/>
</dbReference>
<accession>A0A2X3JGC1</accession>
<organism evidence="1 2">
    <name type="scientific">Cedecea neteri</name>
    <dbReference type="NCBI Taxonomy" id="158822"/>
    <lineage>
        <taxon>Bacteria</taxon>
        <taxon>Pseudomonadati</taxon>
        <taxon>Pseudomonadota</taxon>
        <taxon>Gammaproteobacteria</taxon>
        <taxon>Enterobacterales</taxon>
        <taxon>Enterobacteriaceae</taxon>
        <taxon>Cedecea</taxon>
    </lineage>
</organism>
<reference evidence="1 2" key="1">
    <citation type="submission" date="2018-06" db="EMBL/GenBank/DDBJ databases">
        <authorList>
            <consortium name="Pathogen Informatics"/>
            <person name="Doyle S."/>
        </authorList>
    </citation>
    <scope>NUCLEOTIDE SEQUENCE [LARGE SCALE GENOMIC DNA]</scope>
    <source>
        <strain evidence="1 2">NCTC12120</strain>
    </source>
</reference>
<protein>
    <submittedName>
        <fullName evidence="1">Uncharacterized protein</fullName>
    </submittedName>
</protein>
<sequence>MLNNSYRHPTGCLFYFKHHRQLHRSGELITLLQIIFHREKLMNYDLIIVGSGSVGAAAGLLCNTLGPESPDD</sequence>
<proteinExistence type="predicted"/>